<dbReference type="PROSITE" id="PS51273">
    <property type="entry name" value="GATASE_TYPE_1"/>
    <property type="match status" value="1"/>
</dbReference>
<dbReference type="PANTHER" id="PTHR42695">
    <property type="entry name" value="GLUTAMINE AMIDOTRANSFERASE YLR126C-RELATED"/>
    <property type="match status" value="1"/>
</dbReference>
<keyword evidence="2" id="KW-0315">Glutamine amidotransferase</keyword>
<dbReference type="InterPro" id="IPR017926">
    <property type="entry name" value="GATASE"/>
</dbReference>
<gene>
    <name evidence="2" type="ORF">HY544_04275</name>
</gene>
<dbReference type="CDD" id="cd01741">
    <property type="entry name" value="GATase1_1"/>
    <property type="match status" value="1"/>
</dbReference>
<sequence length="236" mass="26457">MPKILLVQNETREEAGSLRHILLERKIAFEQVDLSKGQQYPDPRSYSAIIVFGGPDSANDDTEKMEMELARNKEAVDAGVPFLGICLGLQSLVKSAGGEVVRNPVKEIGIKDAEGRYYEIELTEEGKKDPLFRGCGSTMRVFHLHGETVVPTHGMRLLAIGKHCVNQVVKVGSRAYGIQGHFELDDEMFEEWVRNDPDLRKIDSPQFRSEYEKVKGEYLANCNKIFGNFLSIAGLK</sequence>
<dbReference type="Proteomes" id="UP000732298">
    <property type="component" value="Unassembled WGS sequence"/>
</dbReference>
<organism evidence="2 3">
    <name type="scientific">Candidatus Iainarchaeum sp</name>
    <dbReference type="NCBI Taxonomy" id="3101447"/>
    <lineage>
        <taxon>Archaea</taxon>
        <taxon>Candidatus Iainarchaeota</taxon>
        <taxon>Candidatus Iainarchaeia</taxon>
        <taxon>Candidatus Iainarchaeales</taxon>
        <taxon>Candidatus Iainarchaeaceae</taxon>
        <taxon>Candidatus Iainarchaeum</taxon>
    </lineage>
</organism>
<dbReference type="SUPFAM" id="SSF52317">
    <property type="entry name" value="Class I glutamine amidotransferase-like"/>
    <property type="match status" value="1"/>
</dbReference>
<name>A0A8T3YJI8_9ARCH</name>
<accession>A0A8T3YJI8</accession>
<dbReference type="EMBL" id="JACQPB010000040">
    <property type="protein sequence ID" value="MBI4210694.1"/>
    <property type="molecule type" value="Genomic_DNA"/>
</dbReference>
<comment type="caution">
    <text evidence="2">The sequence shown here is derived from an EMBL/GenBank/DDBJ whole genome shotgun (WGS) entry which is preliminary data.</text>
</comment>
<dbReference type="InterPro" id="IPR029062">
    <property type="entry name" value="Class_I_gatase-like"/>
</dbReference>
<dbReference type="Gene3D" id="3.40.50.880">
    <property type="match status" value="1"/>
</dbReference>
<evidence type="ECO:0000259" key="1">
    <source>
        <dbReference type="Pfam" id="PF00117"/>
    </source>
</evidence>
<feature type="domain" description="Glutamine amidotransferase" evidence="1">
    <location>
        <begin position="20"/>
        <end position="184"/>
    </location>
</feature>
<dbReference type="Pfam" id="PF00117">
    <property type="entry name" value="GATase"/>
    <property type="match status" value="1"/>
</dbReference>
<proteinExistence type="predicted"/>
<protein>
    <submittedName>
        <fullName evidence="2">Type 1 glutamine amidotransferase</fullName>
    </submittedName>
</protein>
<evidence type="ECO:0000313" key="2">
    <source>
        <dbReference type="EMBL" id="MBI4210694.1"/>
    </source>
</evidence>
<reference evidence="2" key="1">
    <citation type="submission" date="2020-07" db="EMBL/GenBank/DDBJ databases">
        <title>Huge and variable diversity of episymbiotic CPR bacteria and DPANN archaea in groundwater ecosystems.</title>
        <authorList>
            <person name="He C.Y."/>
            <person name="Keren R."/>
            <person name="Whittaker M."/>
            <person name="Farag I.F."/>
            <person name="Doudna J."/>
            <person name="Cate J.H.D."/>
            <person name="Banfield J.F."/>
        </authorList>
    </citation>
    <scope>NUCLEOTIDE SEQUENCE</scope>
    <source>
        <strain evidence="2">NC_groundwater_1296_Ag_S-0.2um_52_80</strain>
    </source>
</reference>
<evidence type="ECO:0000313" key="3">
    <source>
        <dbReference type="Proteomes" id="UP000732298"/>
    </source>
</evidence>
<dbReference type="GO" id="GO:0005829">
    <property type="term" value="C:cytosol"/>
    <property type="evidence" value="ECO:0007669"/>
    <property type="project" value="TreeGrafter"/>
</dbReference>
<dbReference type="AlphaFoldDB" id="A0A8T3YJI8"/>
<dbReference type="InterPro" id="IPR044992">
    <property type="entry name" value="ChyE-like"/>
</dbReference>
<dbReference type="PANTHER" id="PTHR42695:SF5">
    <property type="entry name" value="GLUTAMINE AMIDOTRANSFERASE YLR126C-RELATED"/>
    <property type="match status" value="1"/>
</dbReference>